<dbReference type="OrthoDB" id="9786026at2"/>
<dbReference type="InterPro" id="IPR017438">
    <property type="entry name" value="ATP-NAD_kinase_N"/>
</dbReference>
<dbReference type="SUPFAM" id="SSF111331">
    <property type="entry name" value="NAD kinase/diacylglycerol kinase-like"/>
    <property type="match status" value="1"/>
</dbReference>
<dbReference type="PROSITE" id="PS50146">
    <property type="entry name" value="DAGK"/>
    <property type="match status" value="1"/>
</dbReference>
<dbReference type="InterPro" id="IPR045540">
    <property type="entry name" value="YegS/DAGK_C"/>
</dbReference>
<keyword evidence="10" id="KW-1208">Phospholipid metabolism</keyword>
<evidence type="ECO:0000256" key="4">
    <source>
        <dbReference type="ARBA" id="ARBA00022679"/>
    </source>
</evidence>
<evidence type="ECO:0000256" key="9">
    <source>
        <dbReference type="ARBA" id="ARBA00023209"/>
    </source>
</evidence>
<evidence type="ECO:0000256" key="8">
    <source>
        <dbReference type="ARBA" id="ARBA00023098"/>
    </source>
</evidence>
<feature type="domain" description="DAGKc" evidence="11">
    <location>
        <begin position="1"/>
        <end position="129"/>
    </location>
</feature>
<reference evidence="12 13" key="1">
    <citation type="submission" date="2016-09" db="EMBL/GenBank/DDBJ databases">
        <title>Draft genome sequence for the type strain of Vulcanibacillus modesticaldus BR, a strictly anaerobic, moderately thermophilic, and nitrate-reducing bacterium from deep sea-hydrothermal vents of the Mid-Atlantic Ridge.</title>
        <authorList>
            <person name="Abin C.A."/>
            <person name="Hollibaugh J.T."/>
        </authorList>
    </citation>
    <scope>NUCLEOTIDE SEQUENCE [LARGE SCALE GENOMIC DNA]</scope>
    <source>
        <strain evidence="12 13">BR</strain>
    </source>
</reference>
<evidence type="ECO:0000256" key="7">
    <source>
        <dbReference type="ARBA" id="ARBA00022840"/>
    </source>
</evidence>
<dbReference type="GO" id="GO:0005524">
    <property type="term" value="F:ATP binding"/>
    <property type="evidence" value="ECO:0007669"/>
    <property type="project" value="UniProtKB-KW"/>
</dbReference>
<dbReference type="AlphaFoldDB" id="A0A1D2YW42"/>
<dbReference type="InterPro" id="IPR016064">
    <property type="entry name" value="NAD/diacylglycerol_kinase_sf"/>
</dbReference>
<dbReference type="EMBL" id="MIJF01000011">
    <property type="protein sequence ID" value="OEF99958.1"/>
    <property type="molecule type" value="Genomic_DNA"/>
</dbReference>
<dbReference type="GO" id="GO:0008654">
    <property type="term" value="P:phospholipid biosynthetic process"/>
    <property type="evidence" value="ECO:0007669"/>
    <property type="project" value="UniProtKB-KW"/>
</dbReference>
<keyword evidence="6" id="KW-0418">Kinase</keyword>
<keyword evidence="8" id="KW-0443">Lipid metabolism</keyword>
<dbReference type="InterPro" id="IPR050187">
    <property type="entry name" value="Lipid_Phosphate_FormReg"/>
</dbReference>
<keyword evidence="3" id="KW-0444">Lipid biosynthesis</keyword>
<evidence type="ECO:0000313" key="12">
    <source>
        <dbReference type="EMBL" id="OEF99958.1"/>
    </source>
</evidence>
<evidence type="ECO:0000256" key="5">
    <source>
        <dbReference type="ARBA" id="ARBA00022741"/>
    </source>
</evidence>
<dbReference type="RefSeq" id="WP_069656178.1">
    <property type="nucleotide sequence ID" value="NZ_MIJF01000011.1"/>
</dbReference>
<proteinExistence type="inferred from homology"/>
<keyword evidence="9" id="KW-0594">Phospholipid biosynthesis</keyword>
<dbReference type="Proteomes" id="UP000243739">
    <property type="component" value="Unassembled WGS sequence"/>
</dbReference>
<dbReference type="PANTHER" id="PTHR12358">
    <property type="entry name" value="SPHINGOSINE KINASE"/>
    <property type="match status" value="1"/>
</dbReference>
<dbReference type="STRING" id="337097.BHF71_07115"/>
<dbReference type="Gene3D" id="3.40.50.10330">
    <property type="entry name" value="Probable inorganic polyphosphate/atp-NAD kinase, domain 1"/>
    <property type="match status" value="1"/>
</dbReference>
<dbReference type="InterPro" id="IPR005218">
    <property type="entry name" value="Diacylglycerol/lipid_kinase"/>
</dbReference>
<gene>
    <name evidence="12" type="ORF">BHF71_07115</name>
</gene>
<dbReference type="Gene3D" id="2.60.200.40">
    <property type="match status" value="1"/>
</dbReference>
<accession>A0A1D2YW42</accession>
<dbReference type="PANTHER" id="PTHR12358:SF54">
    <property type="entry name" value="SPHINGOSINE KINASE RELATED PROTEIN"/>
    <property type="match status" value="1"/>
</dbReference>
<evidence type="ECO:0000256" key="1">
    <source>
        <dbReference type="ARBA" id="ARBA00001946"/>
    </source>
</evidence>
<comment type="caution">
    <text evidence="12">The sequence shown here is derived from an EMBL/GenBank/DDBJ whole genome shotgun (WGS) entry which is preliminary data.</text>
</comment>
<dbReference type="SMART" id="SM00046">
    <property type="entry name" value="DAGKc"/>
    <property type="match status" value="1"/>
</dbReference>
<dbReference type="Pfam" id="PF19279">
    <property type="entry name" value="YegS_C"/>
    <property type="match status" value="1"/>
</dbReference>
<keyword evidence="7" id="KW-0067">ATP-binding</keyword>
<keyword evidence="13" id="KW-1185">Reference proteome</keyword>
<evidence type="ECO:0000256" key="2">
    <source>
        <dbReference type="ARBA" id="ARBA00005983"/>
    </source>
</evidence>
<name>A0A1D2YW42_9BACI</name>
<evidence type="ECO:0000256" key="10">
    <source>
        <dbReference type="ARBA" id="ARBA00023264"/>
    </source>
</evidence>
<dbReference type="Pfam" id="PF00781">
    <property type="entry name" value="DAGK_cat"/>
    <property type="match status" value="1"/>
</dbReference>
<organism evidence="12 13">
    <name type="scientific">Vulcanibacillus modesticaldus</name>
    <dbReference type="NCBI Taxonomy" id="337097"/>
    <lineage>
        <taxon>Bacteria</taxon>
        <taxon>Bacillati</taxon>
        <taxon>Bacillota</taxon>
        <taxon>Bacilli</taxon>
        <taxon>Bacillales</taxon>
        <taxon>Bacillaceae</taxon>
        <taxon>Vulcanibacillus</taxon>
    </lineage>
</organism>
<dbReference type="GO" id="GO:0016301">
    <property type="term" value="F:kinase activity"/>
    <property type="evidence" value="ECO:0007669"/>
    <property type="project" value="UniProtKB-KW"/>
</dbReference>
<evidence type="ECO:0000256" key="3">
    <source>
        <dbReference type="ARBA" id="ARBA00022516"/>
    </source>
</evidence>
<evidence type="ECO:0000313" key="13">
    <source>
        <dbReference type="Proteomes" id="UP000243739"/>
    </source>
</evidence>
<keyword evidence="5" id="KW-0547">Nucleotide-binding</keyword>
<dbReference type="InterPro" id="IPR001206">
    <property type="entry name" value="Diacylglycerol_kinase_cat_dom"/>
</dbReference>
<dbReference type="NCBIfam" id="TIGR00147">
    <property type="entry name" value="YegS/Rv2252/BmrU family lipid kinase"/>
    <property type="match status" value="1"/>
</dbReference>
<sequence length="305" mass="34293">MYHFIVNPIAKGGKLKKDWITLERVIVDKLPDFTVHFTEYPGHATEIAKELTNTDSPVSLVAVGGDGTVNEVINGIINFKSTSFGYIPYGSGMDFARGNGIPLDPIQAIDKIVKGRKKNIKYSIILGDNTISRRFASNCGIGFDAEVAYEANIEKIRVKKFFNKFNLGTLTYVFFVIKQLFSFKRLKLTIKIDDDQYDYHNSWFITFSNNPYAGGGMIMNPNADPQEEILDAIVVYGINRKKILALFPTIFKGTHINYSGVKLVRGNKYLVNSDSKVSIHVDGEVVGKFTTFEVRLSDEWLTIYA</sequence>
<evidence type="ECO:0000259" key="11">
    <source>
        <dbReference type="PROSITE" id="PS50146"/>
    </source>
</evidence>
<protein>
    <recommendedName>
        <fullName evidence="11">DAGKc domain-containing protein</fullName>
    </recommendedName>
</protein>
<comment type="similarity">
    <text evidence="2">Belongs to the diacylglycerol/lipid kinase family.</text>
</comment>
<comment type="cofactor">
    <cofactor evidence="1">
        <name>Mg(2+)</name>
        <dbReference type="ChEBI" id="CHEBI:18420"/>
    </cofactor>
</comment>
<keyword evidence="4" id="KW-0808">Transferase</keyword>
<evidence type="ECO:0000256" key="6">
    <source>
        <dbReference type="ARBA" id="ARBA00022777"/>
    </source>
</evidence>